<dbReference type="OrthoDB" id="9801520at2"/>
<dbReference type="InterPro" id="IPR004603">
    <property type="entry name" value="DNA_mismatch_endonuc_vsr"/>
</dbReference>
<dbReference type="RefSeq" id="WP_015314861.1">
    <property type="nucleotide sequence ID" value="NC_019973.1"/>
</dbReference>
<dbReference type="EC" id="3.1.-.-" evidence="6"/>
<keyword evidence="1 6" id="KW-0540">Nuclease</keyword>
<dbReference type="CDD" id="cd00221">
    <property type="entry name" value="Vsr"/>
    <property type="match status" value="1"/>
</dbReference>
<dbReference type="GO" id="GO:0006298">
    <property type="term" value="P:mismatch repair"/>
    <property type="evidence" value="ECO:0007669"/>
    <property type="project" value="UniProtKB-UniRule"/>
</dbReference>
<keyword evidence="4 6" id="KW-0378">Hydrolase</keyword>
<evidence type="ECO:0000313" key="7">
    <source>
        <dbReference type="EMBL" id="AGB43389.1"/>
    </source>
</evidence>
<keyword evidence="5 6" id="KW-0234">DNA repair</keyword>
<evidence type="ECO:0000256" key="3">
    <source>
        <dbReference type="ARBA" id="ARBA00022763"/>
    </source>
</evidence>
<protein>
    <recommendedName>
        <fullName evidence="6">Very short patch repair endonuclease</fullName>
        <ecNumber evidence="6">3.1.-.-</ecNumber>
    </recommendedName>
</protein>
<reference evidence="8" key="1">
    <citation type="submission" date="2012-02" db="EMBL/GenBank/DDBJ databases">
        <title>Complete sequence of Mesorhizobium australicum WSM2073.</title>
        <authorList>
            <person name="Lucas S."/>
            <person name="Han J."/>
            <person name="Lapidus A."/>
            <person name="Cheng J.-F."/>
            <person name="Goodwin L."/>
            <person name="Pitluck S."/>
            <person name="Peters L."/>
            <person name="Gu W."/>
            <person name="Detter J.C."/>
            <person name="Han C."/>
            <person name="Tapia R."/>
            <person name="Land M."/>
            <person name="Hauser L."/>
            <person name="Kyrpides N."/>
            <person name="Ivanova N."/>
            <person name="Pagani I."/>
            <person name="Reeve W.G."/>
            <person name="Howieson J.G."/>
            <person name="Tiwari R.P."/>
            <person name="O'Hara G.W."/>
            <person name="Atkins C.A."/>
            <person name="Ronson C.W."/>
            <person name="Nandasena K.G."/>
            <person name="Woyke T."/>
        </authorList>
    </citation>
    <scope>NUCLEOTIDE SEQUENCE [LARGE SCALE GENOMIC DNA]</scope>
    <source>
        <strain evidence="8">LMG 24608 / HAMBI 3006 / WSM2073</strain>
    </source>
</reference>
<dbReference type="PIRSF" id="PIRSF018267">
    <property type="entry name" value="VSR_endonuc"/>
    <property type="match status" value="1"/>
</dbReference>
<dbReference type="GeneID" id="90988424"/>
<dbReference type="HOGENOM" id="CLU_111913_3_0_5"/>
<dbReference type="AlphaFoldDB" id="L0KG88"/>
<dbReference type="STRING" id="754035.Mesau_00905"/>
<keyword evidence="3 6" id="KW-0227">DNA damage</keyword>
<evidence type="ECO:0000256" key="5">
    <source>
        <dbReference type="ARBA" id="ARBA00023204"/>
    </source>
</evidence>
<evidence type="ECO:0000256" key="6">
    <source>
        <dbReference type="PIRNR" id="PIRNR018267"/>
    </source>
</evidence>
<gene>
    <name evidence="7" type="ordered locus">Mesau_00905</name>
</gene>
<dbReference type="eggNOG" id="COG3727">
    <property type="taxonomic scope" value="Bacteria"/>
</dbReference>
<keyword evidence="2 6" id="KW-0255">Endonuclease</keyword>
<proteinExistence type="inferred from homology"/>
<comment type="function">
    <text evidence="6">May nick specific sequences that contain T:G mispairs resulting from m5C-deamination.</text>
</comment>
<dbReference type="Pfam" id="PF03852">
    <property type="entry name" value="Vsr"/>
    <property type="match status" value="1"/>
</dbReference>
<dbReference type="InterPro" id="IPR011335">
    <property type="entry name" value="Restrct_endonuc-II-like"/>
</dbReference>
<evidence type="ECO:0000313" key="8">
    <source>
        <dbReference type="Proteomes" id="UP000010998"/>
    </source>
</evidence>
<name>L0KG88_MESAW</name>
<dbReference type="SUPFAM" id="SSF52980">
    <property type="entry name" value="Restriction endonuclease-like"/>
    <property type="match status" value="1"/>
</dbReference>
<keyword evidence="8" id="KW-1185">Reference proteome</keyword>
<dbReference type="Gene3D" id="3.40.960.10">
    <property type="entry name" value="VSR Endonuclease"/>
    <property type="match status" value="1"/>
</dbReference>
<accession>L0KG88</accession>
<organism evidence="7 8">
    <name type="scientific">Mesorhizobium australicum (strain HAMBI 3006 / LMG 24608 / WSM2073)</name>
    <dbReference type="NCBI Taxonomy" id="754035"/>
    <lineage>
        <taxon>Bacteria</taxon>
        <taxon>Pseudomonadati</taxon>
        <taxon>Pseudomonadota</taxon>
        <taxon>Alphaproteobacteria</taxon>
        <taxon>Hyphomicrobiales</taxon>
        <taxon>Phyllobacteriaceae</taxon>
        <taxon>Mesorhizobium</taxon>
    </lineage>
</organism>
<dbReference type="GO" id="GO:0016787">
    <property type="term" value="F:hydrolase activity"/>
    <property type="evidence" value="ECO:0007669"/>
    <property type="project" value="UniProtKB-KW"/>
</dbReference>
<evidence type="ECO:0000256" key="1">
    <source>
        <dbReference type="ARBA" id="ARBA00022722"/>
    </source>
</evidence>
<dbReference type="GO" id="GO:0004519">
    <property type="term" value="F:endonuclease activity"/>
    <property type="evidence" value="ECO:0007669"/>
    <property type="project" value="UniProtKB-KW"/>
</dbReference>
<comment type="similarity">
    <text evidence="6">Belongs to the vsr family.</text>
</comment>
<dbReference type="EMBL" id="CP003358">
    <property type="protein sequence ID" value="AGB43389.1"/>
    <property type="molecule type" value="Genomic_DNA"/>
</dbReference>
<evidence type="ECO:0000256" key="2">
    <source>
        <dbReference type="ARBA" id="ARBA00022759"/>
    </source>
</evidence>
<evidence type="ECO:0000256" key="4">
    <source>
        <dbReference type="ARBA" id="ARBA00022801"/>
    </source>
</evidence>
<sequence length="144" mass="16802">MADFLSPAERSARMARIRSNDTSPEVTLRRALHRLGFRYVLRKKGLPGKPDLVFPKHRAVVFVHGCFWHRHDGCKVASTPKSNTQFWKDKFDRNVARDARVQDELRAQGWRVFVIWECDLQSRTRANSKAEMLAADIRREPDLE</sequence>
<dbReference type="Proteomes" id="UP000010998">
    <property type="component" value="Chromosome"/>
</dbReference>
<dbReference type="NCBIfam" id="TIGR00632">
    <property type="entry name" value="vsr"/>
    <property type="match status" value="1"/>
</dbReference>
<dbReference type="KEGG" id="mam:Mesau_00905"/>